<evidence type="ECO:0000313" key="2">
    <source>
        <dbReference type="Proteomes" id="UP000199169"/>
    </source>
</evidence>
<gene>
    <name evidence="1" type="ORF">ACCAA_1010003</name>
</gene>
<dbReference type="InterPro" id="IPR029060">
    <property type="entry name" value="PIN-like_dom_sf"/>
</dbReference>
<evidence type="ECO:0008006" key="3">
    <source>
        <dbReference type="Google" id="ProtNLM"/>
    </source>
</evidence>
<proteinExistence type="predicted"/>
<organism evidence="1 2">
    <name type="scientific">Candidatus Accumulibacter aalborgensis</name>
    <dbReference type="NCBI Taxonomy" id="1860102"/>
    <lineage>
        <taxon>Bacteria</taxon>
        <taxon>Pseudomonadati</taxon>
        <taxon>Pseudomonadota</taxon>
        <taxon>Betaproteobacteria</taxon>
        <taxon>Candidatus Accumulibacter</taxon>
    </lineage>
</organism>
<name>A0A1A8XDW6_9PROT</name>
<dbReference type="AlphaFoldDB" id="A0A1A8XDW6"/>
<keyword evidence="2" id="KW-1185">Reference proteome</keyword>
<dbReference type="SUPFAM" id="SSF88723">
    <property type="entry name" value="PIN domain-like"/>
    <property type="match status" value="1"/>
</dbReference>
<dbReference type="EMBL" id="FLQX01000004">
    <property type="protein sequence ID" value="SBT03394.1"/>
    <property type="molecule type" value="Genomic_DNA"/>
</dbReference>
<reference evidence="1 2" key="1">
    <citation type="submission" date="2016-06" db="EMBL/GenBank/DDBJ databases">
        <authorList>
            <person name="Kjaerup R.B."/>
            <person name="Dalgaard T.S."/>
            <person name="Juul-Madsen H.R."/>
        </authorList>
    </citation>
    <scope>NUCLEOTIDE SEQUENCE [LARGE SCALE GENOMIC DNA]</scope>
    <source>
        <strain evidence="1">3</strain>
    </source>
</reference>
<protein>
    <recommendedName>
        <fullName evidence="3">PIN domain-containing protein</fullName>
    </recommendedName>
</protein>
<accession>A0A1A8XDW6</accession>
<sequence>MFLPKVVLVEVIWVLGRMYRFERLTIAAVVNDLLRIEGVRVEDEVRAALNSYVQATADFSDLSILESVRAAGALPTRTFG</sequence>
<dbReference type="Proteomes" id="UP000199169">
    <property type="component" value="Unassembled WGS sequence"/>
</dbReference>
<evidence type="ECO:0000313" key="1">
    <source>
        <dbReference type="EMBL" id="SBT03394.1"/>
    </source>
</evidence>